<gene>
    <name evidence="2" type="ORF">N658DRAFT_334703</name>
</gene>
<reference evidence="2" key="2">
    <citation type="submission" date="2023-05" db="EMBL/GenBank/DDBJ databases">
        <authorList>
            <consortium name="Lawrence Berkeley National Laboratory"/>
            <person name="Steindorff A."/>
            <person name="Hensen N."/>
            <person name="Bonometti L."/>
            <person name="Westerberg I."/>
            <person name="Brannstrom I.O."/>
            <person name="Guillou S."/>
            <person name="Cros-Aarteil S."/>
            <person name="Calhoun S."/>
            <person name="Haridas S."/>
            <person name="Kuo A."/>
            <person name="Mondo S."/>
            <person name="Pangilinan J."/>
            <person name="Riley R."/>
            <person name="Labutti K."/>
            <person name="Andreopoulos B."/>
            <person name="Lipzen A."/>
            <person name="Chen C."/>
            <person name="Yanf M."/>
            <person name="Daum C."/>
            <person name="Ng V."/>
            <person name="Clum A."/>
            <person name="Ohm R."/>
            <person name="Martin F."/>
            <person name="Silar P."/>
            <person name="Natvig D."/>
            <person name="Lalanne C."/>
            <person name="Gautier V."/>
            <person name="Ament-Velasquez S.L."/>
            <person name="Kruys A."/>
            <person name="Hutchinson M.I."/>
            <person name="Powell A.J."/>
            <person name="Barry K."/>
            <person name="Miller A.N."/>
            <person name="Grigoriev I.V."/>
            <person name="Debuchy R."/>
            <person name="Gladieux P."/>
            <person name="Thoren M.H."/>
            <person name="Johannesson H."/>
        </authorList>
    </citation>
    <scope>NUCLEOTIDE SEQUENCE</scope>
    <source>
        <strain evidence="2">CBS 757.83</strain>
    </source>
</reference>
<dbReference type="Proteomes" id="UP001305647">
    <property type="component" value="Unassembled WGS sequence"/>
</dbReference>
<accession>A0AAN6PU57</accession>
<evidence type="ECO:0000256" key="1">
    <source>
        <dbReference type="SAM" id="SignalP"/>
    </source>
</evidence>
<comment type="caution">
    <text evidence="2">The sequence shown here is derived from an EMBL/GenBank/DDBJ whole genome shotgun (WGS) entry which is preliminary data.</text>
</comment>
<proteinExistence type="predicted"/>
<keyword evidence="3" id="KW-1185">Reference proteome</keyword>
<keyword evidence="1" id="KW-0732">Signal</keyword>
<evidence type="ECO:0000313" key="3">
    <source>
        <dbReference type="Proteomes" id="UP001305647"/>
    </source>
</evidence>
<reference evidence="2" key="1">
    <citation type="journal article" date="2023" name="Mol. Phylogenet. Evol.">
        <title>Genome-scale phylogeny and comparative genomics of the fungal order Sordariales.</title>
        <authorList>
            <person name="Hensen N."/>
            <person name="Bonometti L."/>
            <person name="Westerberg I."/>
            <person name="Brannstrom I.O."/>
            <person name="Guillou S."/>
            <person name="Cros-Aarteil S."/>
            <person name="Calhoun S."/>
            <person name="Haridas S."/>
            <person name="Kuo A."/>
            <person name="Mondo S."/>
            <person name="Pangilinan J."/>
            <person name="Riley R."/>
            <person name="LaButti K."/>
            <person name="Andreopoulos B."/>
            <person name="Lipzen A."/>
            <person name="Chen C."/>
            <person name="Yan M."/>
            <person name="Daum C."/>
            <person name="Ng V."/>
            <person name="Clum A."/>
            <person name="Steindorff A."/>
            <person name="Ohm R.A."/>
            <person name="Martin F."/>
            <person name="Silar P."/>
            <person name="Natvig D.O."/>
            <person name="Lalanne C."/>
            <person name="Gautier V."/>
            <person name="Ament-Velasquez S.L."/>
            <person name="Kruys A."/>
            <person name="Hutchinson M.I."/>
            <person name="Powell A.J."/>
            <person name="Barry K."/>
            <person name="Miller A.N."/>
            <person name="Grigoriev I.V."/>
            <person name="Debuchy R."/>
            <person name="Gladieux P."/>
            <person name="Hiltunen Thoren M."/>
            <person name="Johannesson H."/>
        </authorList>
    </citation>
    <scope>NUCLEOTIDE SEQUENCE</scope>
    <source>
        <strain evidence="2">CBS 757.83</strain>
    </source>
</reference>
<evidence type="ECO:0008006" key="4">
    <source>
        <dbReference type="Google" id="ProtNLM"/>
    </source>
</evidence>
<organism evidence="2 3">
    <name type="scientific">Parathielavia hyrcaniae</name>
    <dbReference type="NCBI Taxonomy" id="113614"/>
    <lineage>
        <taxon>Eukaryota</taxon>
        <taxon>Fungi</taxon>
        <taxon>Dikarya</taxon>
        <taxon>Ascomycota</taxon>
        <taxon>Pezizomycotina</taxon>
        <taxon>Sordariomycetes</taxon>
        <taxon>Sordariomycetidae</taxon>
        <taxon>Sordariales</taxon>
        <taxon>Chaetomiaceae</taxon>
        <taxon>Parathielavia</taxon>
    </lineage>
</organism>
<name>A0AAN6PU57_9PEZI</name>
<protein>
    <recommendedName>
        <fullName evidence="4">Secreted protein</fullName>
    </recommendedName>
</protein>
<dbReference type="EMBL" id="MU863700">
    <property type="protein sequence ID" value="KAK4096694.1"/>
    <property type="molecule type" value="Genomic_DNA"/>
</dbReference>
<dbReference type="AlphaFoldDB" id="A0AAN6PU57"/>
<feature type="signal peptide" evidence="1">
    <location>
        <begin position="1"/>
        <end position="22"/>
    </location>
</feature>
<evidence type="ECO:0000313" key="2">
    <source>
        <dbReference type="EMBL" id="KAK4096694.1"/>
    </source>
</evidence>
<feature type="chain" id="PRO_5043013140" description="Secreted protein" evidence="1">
    <location>
        <begin position="23"/>
        <end position="70"/>
    </location>
</feature>
<sequence>MLLVHFTSLFATNLLLRCNSHARGSRTMHDRANPGIRFFGVRGKNGAEGLFEIQLHRGLQKNLTVKGDSP</sequence>